<feature type="binding site" evidence="9">
    <location>
        <begin position="100"/>
        <end position="102"/>
    </location>
    <ligand>
        <name>ATP</name>
        <dbReference type="ChEBI" id="CHEBI:30616"/>
    </ligand>
</feature>
<evidence type="ECO:0000256" key="4">
    <source>
        <dbReference type="ARBA" id="ARBA00022741"/>
    </source>
</evidence>
<dbReference type="InterPro" id="IPR014729">
    <property type="entry name" value="Rossmann-like_a/b/a_fold"/>
</dbReference>
<evidence type="ECO:0000313" key="12">
    <source>
        <dbReference type="Proteomes" id="UP001055025"/>
    </source>
</evidence>
<evidence type="ECO:0000313" key="11">
    <source>
        <dbReference type="EMBL" id="GJM55365.1"/>
    </source>
</evidence>
<dbReference type="InterPro" id="IPR004821">
    <property type="entry name" value="Cyt_trans-like"/>
</dbReference>
<dbReference type="CDD" id="cd02163">
    <property type="entry name" value="PPAT"/>
    <property type="match status" value="1"/>
</dbReference>
<feature type="binding site" evidence="9">
    <location>
        <position position="99"/>
    </location>
    <ligand>
        <name>substrate</name>
    </ligand>
</feature>
<comment type="catalytic activity">
    <reaction evidence="8 9">
        <text>(R)-4'-phosphopantetheine + ATP + H(+) = 3'-dephospho-CoA + diphosphate</text>
        <dbReference type="Rhea" id="RHEA:19801"/>
        <dbReference type="ChEBI" id="CHEBI:15378"/>
        <dbReference type="ChEBI" id="CHEBI:30616"/>
        <dbReference type="ChEBI" id="CHEBI:33019"/>
        <dbReference type="ChEBI" id="CHEBI:57328"/>
        <dbReference type="ChEBI" id="CHEBI:61723"/>
        <dbReference type="EC" id="2.7.7.3"/>
    </reaction>
</comment>
<evidence type="ECO:0000259" key="10">
    <source>
        <dbReference type="Pfam" id="PF01467"/>
    </source>
</evidence>
<organism evidence="11 12">
    <name type="scientific">Granulimonas faecalis</name>
    <dbReference type="NCBI Taxonomy" id="2894155"/>
    <lineage>
        <taxon>Bacteria</taxon>
        <taxon>Bacillati</taxon>
        <taxon>Actinomycetota</taxon>
        <taxon>Coriobacteriia</taxon>
        <taxon>Coriobacteriales</taxon>
        <taxon>Kribbibacteriaceae</taxon>
        <taxon>Granulimonas</taxon>
    </lineage>
</organism>
<evidence type="ECO:0000256" key="3">
    <source>
        <dbReference type="ARBA" id="ARBA00022695"/>
    </source>
</evidence>
<keyword evidence="3 9" id="KW-0548">Nucleotidyltransferase</keyword>
<evidence type="ECO:0000256" key="9">
    <source>
        <dbReference type="HAMAP-Rule" id="MF_00151"/>
    </source>
</evidence>
<evidence type="ECO:0000256" key="7">
    <source>
        <dbReference type="ARBA" id="ARBA00022993"/>
    </source>
</evidence>
<keyword evidence="6 9" id="KW-0460">Magnesium</keyword>
<dbReference type="GO" id="GO:0004595">
    <property type="term" value="F:pantetheine-phosphate adenylyltransferase activity"/>
    <property type="evidence" value="ECO:0007669"/>
    <property type="project" value="UniProtKB-UniRule"/>
</dbReference>
<evidence type="ECO:0000256" key="5">
    <source>
        <dbReference type="ARBA" id="ARBA00022840"/>
    </source>
</evidence>
<feature type="binding site" evidence="9">
    <location>
        <position position="16"/>
    </location>
    <ligand>
        <name>substrate</name>
    </ligand>
</feature>
<dbReference type="EC" id="2.7.7.3" evidence="9"/>
<dbReference type="SUPFAM" id="SSF52374">
    <property type="entry name" value="Nucleotidylyl transferase"/>
    <property type="match status" value="1"/>
</dbReference>
<protein>
    <recommendedName>
        <fullName evidence="9">Phosphopantetheine adenylyltransferase</fullName>
        <ecNumber evidence="9">2.7.7.3</ecNumber>
    </recommendedName>
    <alternativeName>
        <fullName evidence="9">Dephospho-CoA pyrophosphorylase</fullName>
    </alternativeName>
    <alternativeName>
        <fullName evidence="9">Pantetheine-phosphate adenylyltransferase</fullName>
        <shortName evidence="9">PPAT</shortName>
    </alternativeName>
</protein>
<comment type="pathway">
    <text evidence="9">Cofactor biosynthesis; coenzyme A biosynthesis; CoA from (R)-pantothenate: step 4/5.</text>
</comment>
<dbReference type="AlphaFoldDB" id="A0AAV5B4T2"/>
<name>A0AAV5B4T2_9ACTN</name>
<feature type="binding site" evidence="9">
    <location>
        <position position="110"/>
    </location>
    <ligand>
        <name>ATP</name>
        <dbReference type="ChEBI" id="CHEBI:30616"/>
    </ligand>
</feature>
<evidence type="ECO:0000256" key="1">
    <source>
        <dbReference type="ARBA" id="ARBA00022490"/>
    </source>
</evidence>
<dbReference type="GO" id="GO:0005737">
    <property type="term" value="C:cytoplasm"/>
    <property type="evidence" value="ECO:0007669"/>
    <property type="project" value="UniProtKB-SubCell"/>
</dbReference>
<dbReference type="NCBIfam" id="TIGR01510">
    <property type="entry name" value="coaD_prev_kdtB"/>
    <property type="match status" value="1"/>
</dbReference>
<feature type="binding site" evidence="9">
    <location>
        <begin position="135"/>
        <end position="141"/>
    </location>
    <ligand>
        <name>ATP</name>
        <dbReference type="ChEBI" id="CHEBI:30616"/>
    </ligand>
</feature>
<dbReference type="EMBL" id="BQKC01000001">
    <property type="protein sequence ID" value="GJM55365.1"/>
    <property type="molecule type" value="Genomic_DNA"/>
</dbReference>
<comment type="similarity">
    <text evidence="9">Belongs to the bacterial CoaD family.</text>
</comment>
<keyword evidence="4 9" id="KW-0547">Nucleotide-binding</keyword>
<feature type="domain" description="Cytidyltransferase-like" evidence="10">
    <location>
        <begin position="13"/>
        <end position="145"/>
    </location>
</feature>
<dbReference type="Proteomes" id="UP001055025">
    <property type="component" value="Unassembled WGS sequence"/>
</dbReference>
<dbReference type="NCBIfam" id="TIGR00125">
    <property type="entry name" value="cyt_tran_rel"/>
    <property type="match status" value="1"/>
</dbReference>
<reference evidence="11" key="1">
    <citation type="journal article" date="2022" name="Int. J. Syst. Evol. Microbiol.">
        <title>Granulimonas faecalis gen. nov., sp. nov., and Leptogranulimonas caecicola gen. nov., sp. nov., novel lactate-producing Atopobiaceae bacteria isolated from mouse intestines, and an emended description of the family Atopobiaceae.</title>
        <authorList>
            <person name="Morinaga K."/>
            <person name="Kusada H."/>
            <person name="Sakamoto S."/>
            <person name="Murakami T."/>
            <person name="Toyoda A."/>
            <person name="Mori H."/>
            <person name="Meng X.Y."/>
            <person name="Takashino M."/>
            <person name="Murotomi K."/>
            <person name="Tamaki H."/>
        </authorList>
    </citation>
    <scope>NUCLEOTIDE SEQUENCE</scope>
    <source>
        <strain evidence="11">OPF53</strain>
    </source>
</reference>
<gene>
    <name evidence="9 11" type="primary">coaD</name>
    <name evidence="11" type="ORF">ATOP_10200</name>
</gene>
<dbReference type="GO" id="GO:0005524">
    <property type="term" value="F:ATP binding"/>
    <property type="evidence" value="ECO:0007669"/>
    <property type="project" value="UniProtKB-KW"/>
</dbReference>
<feature type="binding site" evidence="9">
    <location>
        <begin position="16"/>
        <end position="17"/>
    </location>
    <ligand>
        <name>ATP</name>
        <dbReference type="ChEBI" id="CHEBI:30616"/>
    </ligand>
</feature>
<dbReference type="RefSeq" id="WP_135977335.1">
    <property type="nucleotide sequence ID" value="NZ_BQKC01000001.1"/>
</dbReference>
<dbReference type="GO" id="GO:0015937">
    <property type="term" value="P:coenzyme A biosynthetic process"/>
    <property type="evidence" value="ECO:0007669"/>
    <property type="project" value="UniProtKB-UniRule"/>
</dbReference>
<dbReference type="PANTHER" id="PTHR21342">
    <property type="entry name" value="PHOSPHOPANTETHEINE ADENYLYLTRANSFERASE"/>
    <property type="match status" value="1"/>
</dbReference>
<accession>A0AAV5B4T2</accession>
<proteinExistence type="inferred from homology"/>
<dbReference type="InterPro" id="IPR001980">
    <property type="entry name" value="PPAT"/>
</dbReference>
<feature type="site" description="Transition state stabilizer" evidence="9">
    <location>
        <position position="24"/>
    </location>
</feature>
<feature type="binding site" evidence="9">
    <location>
        <position position="24"/>
    </location>
    <ligand>
        <name>ATP</name>
        <dbReference type="ChEBI" id="CHEBI:30616"/>
    </ligand>
</feature>
<comment type="caution">
    <text evidence="11">The sequence shown here is derived from an EMBL/GenBank/DDBJ whole genome shotgun (WGS) entry which is preliminary data.</text>
</comment>
<sequence>MPDEAGPIDHVVVPGTFDPVTYGHLDVIRRATRIAPEVTVAVAVSRDKRGSARAFTLDERVAMVREAVGELGIGDVRVMAMDGLLVDFCRRIGAGAVVKGLRATTDFEYELAQADLNVRMSPDLESIYVMSNPEYGYVSSSIVREIAALGGDVSLLVPPCVERRLKRRFSGGDVGIL</sequence>
<keyword evidence="12" id="KW-1185">Reference proteome</keyword>
<comment type="cofactor">
    <cofactor evidence="9">
        <name>Mg(2+)</name>
        <dbReference type="ChEBI" id="CHEBI:18420"/>
    </cofactor>
</comment>
<dbReference type="PRINTS" id="PR01020">
    <property type="entry name" value="LPSBIOSNTHSS"/>
</dbReference>
<evidence type="ECO:0000256" key="2">
    <source>
        <dbReference type="ARBA" id="ARBA00022679"/>
    </source>
</evidence>
<dbReference type="Pfam" id="PF01467">
    <property type="entry name" value="CTP_transf_like"/>
    <property type="match status" value="1"/>
</dbReference>
<dbReference type="Gene3D" id="3.40.50.620">
    <property type="entry name" value="HUPs"/>
    <property type="match status" value="1"/>
</dbReference>
<keyword evidence="5 9" id="KW-0067">ATP-binding</keyword>
<feature type="binding site" evidence="9">
    <location>
        <position position="48"/>
    </location>
    <ligand>
        <name>substrate</name>
    </ligand>
</feature>
<comment type="function">
    <text evidence="9">Reversibly transfers an adenylyl group from ATP to 4'-phosphopantetheine, yielding dephospho-CoA (dPCoA) and pyrophosphate.</text>
</comment>
<evidence type="ECO:0000256" key="6">
    <source>
        <dbReference type="ARBA" id="ARBA00022842"/>
    </source>
</evidence>
<keyword evidence="2 9" id="KW-0808">Transferase</keyword>
<keyword evidence="1 9" id="KW-0963">Cytoplasm</keyword>
<dbReference type="HAMAP" id="MF_00151">
    <property type="entry name" value="PPAT_bact"/>
    <property type="match status" value="1"/>
</dbReference>
<feature type="binding site" evidence="9">
    <location>
        <position position="85"/>
    </location>
    <ligand>
        <name>substrate</name>
    </ligand>
</feature>
<evidence type="ECO:0000256" key="8">
    <source>
        <dbReference type="ARBA" id="ARBA00029346"/>
    </source>
</evidence>
<keyword evidence="7 9" id="KW-0173">Coenzyme A biosynthesis</keyword>
<comment type="subunit">
    <text evidence="9">Homohexamer.</text>
</comment>
<dbReference type="PANTHER" id="PTHR21342:SF1">
    <property type="entry name" value="PHOSPHOPANTETHEINE ADENYLYLTRANSFERASE"/>
    <property type="match status" value="1"/>
</dbReference>
<comment type="subcellular location">
    <subcellularLocation>
        <location evidence="9">Cytoplasm</location>
    </subcellularLocation>
</comment>